<dbReference type="AlphaFoldDB" id="A0A6A2ZD43"/>
<evidence type="ECO:0000256" key="2">
    <source>
        <dbReference type="SAM" id="SignalP"/>
    </source>
</evidence>
<feature type="signal peptide" evidence="2">
    <location>
        <begin position="1"/>
        <end position="16"/>
    </location>
</feature>
<gene>
    <name evidence="5" type="ORF">F3Y22_tig00110945pilonHSYRG00013</name>
</gene>
<dbReference type="InterPro" id="IPR054722">
    <property type="entry name" value="PolX-like_BBD"/>
</dbReference>
<dbReference type="Pfam" id="PF22936">
    <property type="entry name" value="Pol_BBD"/>
    <property type="match status" value="1"/>
</dbReference>
<feature type="region of interest" description="Disordered" evidence="1">
    <location>
        <begin position="312"/>
        <end position="335"/>
    </location>
</feature>
<organism evidence="5 6">
    <name type="scientific">Hibiscus syriacus</name>
    <name type="common">Rose of Sharon</name>
    <dbReference type="NCBI Taxonomy" id="106335"/>
    <lineage>
        <taxon>Eukaryota</taxon>
        <taxon>Viridiplantae</taxon>
        <taxon>Streptophyta</taxon>
        <taxon>Embryophyta</taxon>
        <taxon>Tracheophyta</taxon>
        <taxon>Spermatophyta</taxon>
        <taxon>Magnoliopsida</taxon>
        <taxon>eudicotyledons</taxon>
        <taxon>Gunneridae</taxon>
        <taxon>Pentapetalae</taxon>
        <taxon>rosids</taxon>
        <taxon>malvids</taxon>
        <taxon>Malvales</taxon>
        <taxon>Malvaceae</taxon>
        <taxon>Malvoideae</taxon>
        <taxon>Hibiscus</taxon>
    </lineage>
</organism>
<feature type="compositionally biased region" description="Basic and acidic residues" evidence="1">
    <location>
        <begin position="316"/>
        <end position="325"/>
    </location>
</feature>
<feature type="chain" id="PRO_5025686737" evidence="2">
    <location>
        <begin position="17"/>
        <end position="478"/>
    </location>
</feature>
<keyword evidence="2" id="KW-0732">Signal</keyword>
<sequence>MLWRCLILMNLSGIKGILWSALVRNTPRWMKPPAGVIKINVDGAFVMATGHGTLRVVVCDHTRQLVACHARPVSAMQYASFVEAAAFTEGIKLAMGDVHLTFTSEASRRCNQMSRQSWRWIKRICDLLAASGSPVSKPNRLQPFSTVSQLSLNCLWRRLRTKFSLWQVKIRDVLSQLDFEDNVLKEKTVASLWAKLEQLYMQKSLTNKLHLKQRLYSLKLANGLSLEEYMTTFKEIVYDLETFEVKYDQEDLGMILLCLTPSSYLSFIDIILYSRETLVLEEVYNVLHSFDKMKHLVFSFEPQAEGLVVHGSTSSDRGRKYERSSGSKGMDISKSSNQVVSDDNVKASEEWILDSGCTYHMFPNREWFVTYKVVSVGIVLMGNNASCKITGIGSVKVNMHDGIVRTLSDVRHVPDLKCNLILLSTLDTKGYKYSGEGGVLKVSKGSLVVMKAKKKNERLYVLKGFTITGDIVVASSAL</sequence>
<reference evidence="5" key="1">
    <citation type="submission" date="2019-09" db="EMBL/GenBank/DDBJ databases">
        <title>Draft genome information of white flower Hibiscus syriacus.</title>
        <authorList>
            <person name="Kim Y.-M."/>
        </authorList>
    </citation>
    <scope>NUCLEOTIDE SEQUENCE [LARGE SCALE GENOMIC DNA]</scope>
    <source>
        <strain evidence="5">YM2019G1</strain>
    </source>
</reference>
<dbReference type="Pfam" id="PF13456">
    <property type="entry name" value="RVT_3"/>
    <property type="match status" value="1"/>
</dbReference>
<dbReference type="PANTHER" id="PTHR47592">
    <property type="entry name" value="PBF68 PROTEIN"/>
    <property type="match status" value="1"/>
</dbReference>
<dbReference type="GO" id="GO:0003676">
    <property type="term" value="F:nucleic acid binding"/>
    <property type="evidence" value="ECO:0007669"/>
    <property type="project" value="InterPro"/>
</dbReference>
<name>A0A6A2ZD43_HIBSY</name>
<dbReference type="InterPro" id="IPR002156">
    <property type="entry name" value="RNaseH_domain"/>
</dbReference>
<dbReference type="PANTHER" id="PTHR47592:SF27">
    <property type="entry name" value="OS08G0421700 PROTEIN"/>
    <property type="match status" value="1"/>
</dbReference>
<dbReference type="Pfam" id="PF14223">
    <property type="entry name" value="Retrotran_gag_2"/>
    <property type="match status" value="1"/>
</dbReference>
<feature type="domain" description="Retrovirus-related Pol polyprotein from transposon TNT 1-94-like beta-barrel" evidence="4">
    <location>
        <begin position="351"/>
        <end position="431"/>
    </location>
</feature>
<protein>
    <submittedName>
        <fullName evidence="5">Uncharacterized protein</fullName>
    </submittedName>
</protein>
<evidence type="ECO:0000259" key="3">
    <source>
        <dbReference type="Pfam" id="PF13456"/>
    </source>
</evidence>
<feature type="domain" description="RNase H type-1" evidence="3">
    <location>
        <begin position="40"/>
        <end position="95"/>
    </location>
</feature>
<comment type="caution">
    <text evidence="5">The sequence shown here is derived from an EMBL/GenBank/DDBJ whole genome shotgun (WGS) entry which is preliminary data.</text>
</comment>
<evidence type="ECO:0000256" key="1">
    <source>
        <dbReference type="SAM" id="MobiDB-lite"/>
    </source>
</evidence>
<proteinExistence type="predicted"/>
<dbReference type="GO" id="GO:0004523">
    <property type="term" value="F:RNA-DNA hybrid ribonuclease activity"/>
    <property type="evidence" value="ECO:0007669"/>
    <property type="project" value="InterPro"/>
</dbReference>
<keyword evidence="6" id="KW-1185">Reference proteome</keyword>
<dbReference type="EMBL" id="VEPZ02001175">
    <property type="protein sequence ID" value="KAE8688972.1"/>
    <property type="molecule type" value="Genomic_DNA"/>
</dbReference>
<evidence type="ECO:0000259" key="4">
    <source>
        <dbReference type="Pfam" id="PF22936"/>
    </source>
</evidence>
<accession>A0A6A2ZD43</accession>
<dbReference type="Proteomes" id="UP000436088">
    <property type="component" value="Unassembled WGS sequence"/>
</dbReference>
<evidence type="ECO:0000313" key="5">
    <source>
        <dbReference type="EMBL" id="KAE8688972.1"/>
    </source>
</evidence>
<evidence type="ECO:0000313" key="6">
    <source>
        <dbReference type="Proteomes" id="UP000436088"/>
    </source>
</evidence>